<evidence type="ECO:0000259" key="5">
    <source>
        <dbReference type="Pfam" id="PF03168"/>
    </source>
</evidence>
<evidence type="ECO:0000256" key="2">
    <source>
        <dbReference type="ARBA" id="ARBA00022692"/>
    </source>
</evidence>
<keyword evidence="3" id="KW-1133">Transmembrane helix</keyword>
<keyword evidence="2" id="KW-0812">Transmembrane</keyword>
<dbReference type="PANTHER" id="PTHR31415">
    <property type="entry name" value="OS05G0367900 PROTEIN"/>
    <property type="match status" value="1"/>
</dbReference>
<dbReference type="GO" id="GO:0098542">
    <property type="term" value="P:defense response to other organism"/>
    <property type="evidence" value="ECO:0007669"/>
    <property type="project" value="InterPro"/>
</dbReference>
<dbReference type="InterPro" id="IPR004864">
    <property type="entry name" value="LEA_2"/>
</dbReference>
<evidence type="ECO:0000313" key="6">
    <source>
        <dbReference type="EMBL" id="THU60179.1"/>
    </source>
</evidence>
<dbReference type="InterPro" id="IPR044839">
    <property type="entry name" value="NDR1-like"/>
</dbReference>
<proteinExistence type="predicted"/>
<dbReference type="GO" id="GO:0005886">
    <property type="term" value="C:plasma membrane"/>
    <property type="evidence" value="ECO:0007669"/>
    <property type="project" value="TreeGrafter"/>
</dbReference>
<evidence type="ECO:0000256" key="3">
    <source>
        <dbReference type="ARBA" id="ARBA00022989"/>
    </source>
</evidence>
<evidence type="ECO:0000313" key="7">
    <source>
        <dbReference type="Proteomes" id="UP000317650"/>
    </source>
</evidence>
<comment type="subcellular location">
    <subcellularLocation>
        <location evidence="1">Membrane</location>
        <topology evidence="1">Single-pass membrane protein</topology>
    </subcellularLocation>
</comment>
<keyword evidence="4" id="KW-0472">Membrane</keyword>
<dbReference type="EMBL" id="PYDT01000005">
    <property type="protein sequence ID" value="THU60179.1"/>
    <property type="molecule type" value="Genomic_DNA"/>
</dbReference>
<name>A0A4S8JFE2_MUSBA</name>
<dbReference type="GO" id="GO:0009506">
    <property type="term" value="C:plasmodesma"/>
    <property type="evidence" value="ECO:0007669"/>
    <property type="project" value="TreeGrafter"/>
</dbReference>
<dbReference type="PANTHER" id="PTHR31415:SF9">
    <property type="entry name" value="OS05G0367900 PROTEIN"/>
    <property type="match status" value="1"/>
</dbReference>
<reference evidence="6 7" key="1">
    <citation type="journal article" date="2019" name="Nat. Plants">
        <title>Genome sequencing of Musa balbisiana reveals subgenome evolution and function divergence in polyploid bananas.</title>
        <authorList>
            <person name="Yao X."/>
        </authorList>
    </citation>
    <scope>NUCLEOTIDE SEQUENCE [LARGE SCALE GENOMIC DNA]</scope>
    <source>
        <strain evidence="7">cv. DH-PKW</strain>
        <tissue evidence="6">Leaves</tissue>
    </source>
</reference>
<organism evidence="6 7">
    <name type="scientific">Musa balbisiana</name>
    <name type="common">Banana</name>
    <dbReference type="NCBI Taxonomy" id="52838"/>
    <lineage>
        <taxon>Eukaryota</taxon>
        <taxon>Viridiplantae</taxon>
        <taxon>Streptophyta</taxon>
        <taxon>Embryophyta</taxon>
        <taxon>Tracheophyta</taxon>
        <taxon>Spermatophyta</taxon>
        <taxon>Magnoliopsida</taxon>
        <taxon>Liliopsida</taxon>
        <taxon>Zingiberales</taxon>
        <taxon>Musaceae</taxon>
        <taxon>Musa</taxon>
    </lineage>
</organism>
<dbReference type="Proteomes" id="UP000317650">
    <property type="component" value="Chromosome 7"/>
</dbReference>
<dbReference type="AlphaFoldDB" id="A0A4S8JFE2"/>
<gene>
    <name evidence="6" type="ORF">C4D60_Mb07t09900</name>
</gene>
<evidence type="ECO:0000256" key="4">
    <source>
        <dbReference type="ARBA" id="ARBA00023136"/>
    </source>
</evidence>
<protein>
    <recommendedName>
        <fullName evidence="5">Late embryogenesis abundant protein LEA-2 subgroup domain-containing protein</fullName>
    </recommendedName>
</protein>
<accession>A0A4S8JFE2</accession>
<feature type="domain" description="Late embryogenesis abundant protein LEA-2 subgroup" evidence="5">
    <location>
        <begin position="73"/>
        <end position="167"/>
    </location>
</feature>
<dbReference type="Pfam" id="PF03168">
    <property type="entry name" value="LEA_2"/>
    <property type="match status" value="1"/>
</dbReference>
<comment type="caution">
    <text evidence="6">The sequence shown here is derived from an EMBL/GenBank/DDBJ whole genome shotgun (WGS) entry which is preliminary data.</text>
</comment>
<sequence length="201" mass="21707">MSDNKKGRRASPGRLLVTSLLLFLLLAGITALVLYLVYRPSKPRLTVSAAAIYDISNASSQANAISTSMQFTLVIRNPNDRASVFYDRLSAYVSYRNQPITPPAALPPMFQEKDSTVAISPVLGGGFVPISGDVAAGLATDQAYGVVGLKLVLLGRLRYKSGPFRSNWYGMYVRCDMLTGFRKGVTGPVPLLGEPECKVDT</sequence>
<evidence type="ECO:0000256" key="1">
    <source>
        <dbReference type="ARBA" id="ARBA00004167"/>
    </source>
</evidence>
<keyword evidence="7" id="KW-1185">Reference proteome</keyword>